<dbReference type="NCBIfam" id="TIGR00724">
    <property type="entry name" value="urea_amlyse_rel"/>
    <property type="match status" value="1"/>
</dbReference>
<dbReference type="Gene3D" id="2.40.100.10">
    <property type="entry name" value="Cyclophilin-like"/>
    <property type="match status" value="1"/>
</dbReference>
<keyword evidence="6" id="KW-1185">Reference proteome</keyword>
<dbReference type="InterPro" id="IPR052708">
    <property type="entry name" value="PxpC"/>
</dbReference>
<comment type="caution">
    <text evidence="5">The sequence shown here is derived from an EMBL/GenBank/DDBJ whole genome shotgun (WGS) entry which is preliminary data.</text>
</comment>
<dbReference type="InterPro" id="IPR003778">
    <property type="entry name" value="CT_A_B"/>
</dbReference>
<dbReference type="EMBL" id="JAMZEK010000004">
    <property type="protein sequence ID" value="MCP1375689.1"/>
    <property type="molecule type" value="Genomic_DNA"/>
</dbReference>
<protein>
    <submittedName>
        <fullName evidence="5">Biotin-dependent carboxyltransferase family protein</fullName>
    </submittedName>
</protein>
<evidence type="ECO:0000259" key="4">
    <source>
        <dbReference type="SMART" id="SM00797"/>
    </source>
</evidence>
<keyword evidence="3" id="KW-0067">ATP-binding</keyword>
<dbReference type="PANTHER" id="PTHR43309:SF3">
    <property type="entry name" value="5-OXOPROLINASE SUBUNIT C"/>
    <property type="match status" value="1"/>
</dbReference>
<feature type="domain" description="Carboxyltransferase" evidence="4">
    <location>
        <begin position="24"/>
        <end position="309"/>
    </location>
</feature>
<evidence type="ECO:0000313" key="5">
    <source>
        <dbReference type="EMBL" id="MCP1375689.1"/>
    </source>
</evidence>
<dbReference type="SMART" id="SM00797">
    <property type="entry name" value="AHS2"/>
    <property type="match status" value="1"/>
</dbReference>
<evidence type="ECO:0000256" key="3">
    <source>
        <dbReference type="ARBA" id="ARBA00022840"/>
    </source>
</evidence>
<keyword evidence="2" id="KW-0378">Hydrolase</keyword>
<dbReference type="Pfam" id="PF02626">
    <property type="entry name" value="CT_A_B"/>
    <property type="match status" value="1"/>
</dbReference>
<evidence type="ECO:0000256" key="2">
    <source>
        <dbReference type="ARBA" id="ARBA00022801"/>
    </source>
</evidence>
<dbReference type="SUPFAM" id="SSF50891">
    <property type="entry name" value="Cyclophilin-like"/>
    <property type="match status" value="1"/>
</dbReference>
<keyword evidence="1" id="KW-0547">Nucleotide-binding</keyword>
<dbReference type="Proteomes" id="UP001204615">
    <property type="component" value="Unassembled WGS sequence"/>
</dbReference>
<evidence type="ECO:0000256" key="1">
    <source>
        <dbReference type="ARBA" id="ARBA00022741"/>
    </source>
</evidence>
<evidence type="ECO:0000313" key="6">
    <source>
        <dbReference type="Proteomes" id="UP001204615"/>
    </source>
</evidence>
<gene>
    <name evidence="5" type="ORF">NC595_16705</name>
</gene>
<name>A0ABT1FE90_9GAMM</name>
<accession>A0ABT1FE90</accession>
<reference evidence="5 6" key="1">
    <citation type="submission" date="2022-06" db="EMBL/GenBank/DDBJ databases">
        <title>Dyella sp. Sa strain:Sa Genome sequencing.</title>
        <authorList>
            <person name="Park S."/>
        </authorList>
    </citation>
    <scope>NUCLEOTIDE SEQUENCE [LARGE SCALE GENOMIC DNA]</scope>
    <source>
        <strain evidence="5 6">Sa</strain>
    </source>
</reference>
<organism evidence="5 6">
    <name type="scientific">Dyella lutea</name>
    <dbReference type="NCBI Taxonomy" id="2950441"/>
    <lineage>
        <taxon>Bacteria</taxon>
        <taxon>Pseudomonadati</taxon>
        <taxon>Pseudomonadota</taxon>
        <taxon>Gammaproteobacteria</taxon>
        <taxon>Lysobacterales</taxon>
        <taxon>Rhodanobacteraceae</taxon>
        <taxon>Dyella</taxon>
    </lineage>
</organism>
<dbReference type="PANTHER" id="PTHR43309">
    <property type="entry name" value="5-OXOPROLINASE SUBUNIT C"/>
    <property type="match status" value="1"/>
</dbReference>
<dbReference type="InterPro" id="IPR029000">
    <property type="entry name" value="Cyclophilin-like_dom_sf"/>
</dbReference>
<proteinExistence type="predicted"/>
<dbReference type="RefSeq" id="WP_253568413.1">
    <property type="nucleotide sequence ID" value="NZ_JAMZEK010000004.1"/>
</dbReference>
<sequence length="325" mass="34188">MSVQALRSGLLTTLQDAGRPGHAALGIGRAGAADGPAWRLANALVGNTGGEAALEITLQGPTLCFERAARIALTGAPIDASVGERPLPPWTAVDLPAGSVLRLRGMRQGCRSYLAVRGGFAVPAVLGSRSVDLHARLGPLGGRALVAGDVLPLDETGGIEAIDQLRIRRWGVDPQPWFDFALGPLALLPGSHADRLDAASRERLHRQPFRLAASSNRTGARLEGEALALAAPLELVSEAVLPGTVQLPPSGQPIALLAEAPVTGGYPRIGQVAAVDLPTLAQRRPGDAVQFVSITLDEALERQNARERDLQRLVQRVLDRGESER</sequence>